<name>A0A3N1XRB2_9FIRM</name>
<dbReference type="InterPro" id="IPR043775">
    <property type="entry name" value="DUF5717_N"/>
</dbReference>
<sequence length="1189" mass="140748">MNRLRDTIEQLSRCKFDYETPEIILSVDHIEINLEEGKESSGSFIITNSNHSAIKGIVYSSKKIITFTDNQFSDVENEIQFKIDGQELVSGESYHVEISIISNCKEVVLPVSIQVIAPFYVTSFGKMKDLFQFADLAKENWTGALELFRSTEFERVFLHNDHKNKMIYDNLMKSTNLNTALEEFLIAVHKKIPINLQIDKQNLEYKIDSVESFMDRITLTKDQWGYLEVDISTDTSFISLEHTTVRPENFIGNSYGLEFIINPSYLRDGRNFGRIFITTYNQVFVVNIICHYIKETRIREEHNRLNKRCQLELTKSYLKFRLGTIKLNEYIQEAEGILHKISGSPNQILYTMLTAHLYIITEQEEKAGQLLDTLNDYENEFKQSAGLKYCAYLYLKALYHKEQNIIDHAVREIRYIYENGHKDHRILWFLLYLDKNYEENIMYKLAQIKEQVLSGTHSPILYFEALNILNKEPSLLHEIGIFEFHIINFGIKYEAIGKDMAAQFTYLAGREKTYRYNIFKNLVILYDKYYSEEILTGICSLLIKGQKTDKKYFQWYRLGVEAQLKITGLHESYMYSIDEESNIILSSPILLYFIYNSNLSDNKKAYLYAYIIRNKAQNASIYRTYLKQMENFCMKQIGSHNINRNLSIIYEDLLTKDMITESVAYDLPYIMFRHVIKCDNHKIKGVVVVHKELKTESYVPLVEGEAQINIFTENAEVFFVDHNENRHLSAIDYKITKLMNSDRFIDICYNYQIDNYMLLLSLAEKINKYQKFDDNAVLVREKVIHLSDLREEYFKMYFWDLIQYHHDSLDGNYLFNHLLHLNIKCLNKFERAQVLEYAIVAGMYMEVFSFIIEYGFEQISVKRLLKLCRELIARYDKEVNEEFKEEFITICFYVFHSGKYDDTILQFLVKYYNGTTKDMYELWKISKEFNLTTTELEERLLGQMLFAKSYVGNPLEIFASYYGLGHNSKLIKGFLSFYAYRYLVHDRVVDEELFSIIQKELVIAENDVCMLAVLKYFSIKNELSEEEIKFAKFHVFEYIKKGFSLPFFQKFQKSFQLPSYISDKYYVEYITDPKKKVVIHYRINKDSNEEFISQTMNNVYLGIHVKEFIIFYDEELQYYITEKDENGESITESISVKIDKTMDEEDNSKYNLINLMLMAKELKDDKTLVQLMENYMRSEFIKNGLIKMK</sequence>
<comment type="caution">
    <text evidence="3">The sequence shown here is derived from an EMBL/GenBank/DDBJ whole genome shotgun (WGS) entry which is preliminary data.</text>
</comment>
<gene>
    <name evidence="3" type="ORF">EDD66_10632</name>
</gene>
<dbReference type="InterPro" id="IPR043774">
    <property type="entry name" value="DUF5717_C"/>
</dbReference>
<evidence type="ECO:0000259" key="2">
    <source>
        <dbReference type="Pfam" id="PF18984"/>
    </source>
</evidence>
<organism evidence="3 4">
    <name type="scientific">Mobilisporobacter senegalensis</name>
    <dbReference type="NCBI Taxonomy" id="1329262"/>
    <lineage>
        <taxon>Bacteria</taxon>
        <taxon>Bacillati</taxon>
        <taxon>Bacillota</taxon>
        <taxon>Clostridia</taxon>
        <taxon>Lachnospirales</taxon>
        <taxon>Lachnospiraceae</taxon>
        <taxon>Mobilisporobacter</taxon>
    </lineage>
</organism>
<dbReference type="Pfam" id="PF18984">
    <property type="entry name" value="DUF5717_N"/>
    <property type="match status" value="1"/>
</dbReference>
<dbReference type="Proteomes" id="UP000273083">
    <property type="component" value="Unassembled WGS sequence"/>
</dbReference>
<dbReference type="AlphaFoldDB" id="A0A3N1XRB2"/>
<feature type="domain" description="DUF5717" evidence="2">
    <location>
        <begin position="5"/>
        <end position="876"/>
    </location>
</feature>
<accession>A0A3N1XRB2</accession>
<evidence type="ECO:0000313" key="3">
    <source>
        <dbReference type="EMBL" id="ROR27337.1"/>
    </source>
</evidence>
<reference evidence="3 4" key="1">
    <citation type="submission" date="2018-11" db="EMBL/GenBank/DDBJ databases">
        <title>Genomic Encyclopedia of Type Strains, Phase IV (KMG-IV): sequencing the most valuable type-strain genomes for metagenomic binning, comparative biology and taxonomic classification.</title>
        <authorList>
            <person name="Goeker M."/>
        </authorList>
    </citation>
    <scope>NUCLEOTIDE SEQUENCE [LARGE SCALE GENOMIC DNA]</scope>
    <source>
        <strain evidence="3 4">DSM 26537</strain>
    </source>
</reference>
<protein>
    <recommendedName>
        <fullName evidence="5">DUF5717 domain-containing protein</fullName>
    </recommendedName>
</protein>
<dbReference type="Pfam" id="PF18983">
    <property type="entry name" value="DUF5717"/>
    <property type="match status" value="1"/>
</dbReference>
<keyword evidence="4" id="KW-1185">Reference proteome</keyword>
<proteinExistence type="predicted"/>
<dbReference type="OrthoDB" id="9758235at2"/>
<evidence type="ECO:0000313" key="4">
    <source>
        <dbReference type="Proteomes" id="UP000273083"/>
    </source>
</evidence>
<feature type="domain" description="DUF5717" evidence="1">
    <location>
        <begin position="886"/>
        <end position="1182"/>
    </location>
</feature>
<dbReference type="EMBL" id="RJVG01000006">
    <property type="protein sequence ID" value="ROR27337.1"/>
    <property type="molecule type" value="Genomic_DNA"/>
</dbReference>
<evidence type="ECO:0000259" key="1">
    <source>
        <dbReference type="Pfam" id="PF18983"/>
    </source>
</evidence>
<evidence type="ECO:0008006" key="5">
    <source>
        <dbReference type="Google" id="ProtNLM"/>
    </source>
</evidence>